<accession>A0A0S3EWY0</accession>
<dbReference type="InterPro" id="IPR029068">
    <property type="entry name" value="Glyas_Bleomycin-R_OHBP_Dase"/>
</dbReference>
<dbReference type="Proteomes" id="UP000056968">
    <property type="component" value="Chromosome"/>
</dbReference>
<reference evidence="2 3" key="1">
    <citation type="submission" date="2015-11" db="EMBL/GenBank/DDBJ databases">
        <title>A Two-component Flavoprotein Monooxygenase System MeaXY Responsible for para-Hydroxylation of 2-Methyl-6-ethylaniline and 2,6-Diethylaniline in Sphingobium baderi DE-13.</title>
        <authorList>
            <person name="Cheng M."/>
            <person name="Meng Q."/>
            <person name="Yang Y."/>
            <person name="Chu C."/>
            <person name="Yan X."/>
            <person name="He J."/>
            <person name="Li S."/>
        </authorList>
    </citation>
    <scope>NUCLEOTIDE SEQUENCE [LARGE SCALE GENOMIC DNA]</scope>
    <source>
        <strain evidence="2 3">DE-13</strain>
    </source>
</reference>
<evidence type="ECO:0000313" key="2">
    <source>
        <dbReference type="EMBL" id="ALR19899.1"/>
    </source>
</evidence>
<evidence type="ECO:0000259" key="1">
    <source>
        <dbReference type="Pfam" id="PF06983"/>
    </source>
</evidence>
<protein>
    <submittedName>
        <fullName evidence="2">Glyoxalase family protein</fullName>
    </submittedName>
</protein>
<name>A0A0S3EWY0_9SPHN</name>
<dbReference type="Pfam" id="PF06983">
    <property type="entry name" value="3-dmu-9_3-mt"/>
    <property type="match status" value="1"/>
</dbReference>
<dbReference type="SUPFAM" id="SSF54593">
    <property type="entry name" value="Glyoxalase/Bleomycin resistance protein/Dihydroxybiphenyl dioxygenase"/>
    <property type="match status" value="1"/>
</dbReference>
<dbReference type="Gene3D" id="3.10.180.10">
    <property type="entry name" value="2,3-Dihydroxybiphenyl 1,2-Dioxygenase, domain 1"/>
    <property type="match status" value="1"/>
</dbReference>
<dbReference type="InterPro" id="IPR028973">
    <property type="entry name" value="PhnB-like"/>
</dbReference>
<dbReference type="STRING" id="1332080.ATN00_05800"/>
<dbReference type="PIRSF" id="PIRSF021700">
    <property type="entry name" value="3_dmu_93_MTrfase"/>
    <property type="match status" value="1"/>
</dbReference>
<dbReference type="PANTHER" id="PTHR33990:SF2">
    <property type="entry name" value="PHNB-LIKE DOMAIN-CONTAINING PROTEIN"/>
    <property type="match status" value="1"/>
</dbReference>
<dbReference type="CDD" id="cd06588">
    <property type="entry name" value="PhnB_like"/>
    <property type="match status" value="1"/>
</dbReference>
<dbReference type="EMBL" id="CP013264">
    <property type="protein sequence ID" value="ALR19899.1"/>
    <property type="molecule type" value="Genomic_DNA"/>
</dbReference>
<dbReference type="AlphaFoldDB" id="A0A0S3EWY0"/>
<dbReference type="RefSeq" id="WP_062063129.1">
    <property type="nucleotide sequence ID" value="NZ_CP013264.1"/>
</dbReference>
<gene>
    <name evidence="2" type="ORF">ATN00_05800</name>
</gene>
<proteinExistence type="predicted"/>
<dbReference type="KEGG" id="sbd:ATN00_05800"/>
<feature type="domain" description="PhnB-like" evidence="1">
    <location>
        <begin position="3"/>
        <end position="120"/>
    </location>
</feature>
<sequence length="163" mass="17595">MSKISPCLWFDGQAEEAARFYVSVFGGSVDGISYYPPGTSSPSPFKEGDVLVAEFTVFGQSYQALNGGPHFRFNEAVSLSVSCKDQAEVDRWHEALTADGGEPGPCGWLKDKYGLSWQIVPEEILALQKSDDTQAVGRMMGALMTMGKLDIAALKAAFKGETV</sequence>
<keyword evidence="3" id="KW-1185">Reference proteome</keyword>
<organism evidence="2 3">
    <name type="scientific">Sphingobium baderi</name>
    <dbReference type="NCBI Taxonomy" id="1332080"/>
    <lineage>
        <taxon>Bacteria</taxon>
        <taxon>Pseudomonadati</taxon>
        <taxon>Pseudomonadota</taxon>
        <taxon>Alphaproteobacteria</taxon>
        <taxon>Sphingomonadales</taxon>
        <taxon>Sphingomonadaceae</taxon>
        <taxon>Sphingobium</taxon>
    </lineage>
</organism>
<dbReference type="OrthoDB" id="9806473at2"/>
<dbReference type="InterPro" id="IPR009725">
    <property type="entry name" value="3_dmu_93_MTrfase"/>
</dbReference>
<evidence type="ECO:0000313" key="3">
    <source>
        <dbReference type="Proteomes" id="UP000056968"/>
    </source>
</evidence>
<dbReference type="PANTHER" id="PTHR33990">
    <property type="entry name" value="PROTEIN YJDN-RELATED"/>
    <property type="match status" value="1"/>
</dbReference>